<evidence type="ECO:0000256" key="12">
    <source>
        <dbReference type="ARBA" id="ARBA00047912"/>
    </source>
</evidence>
<organism evidence="15 16">
    <name type="scientific">Vicia faba</name>
    <name type="common">Broad bean</name>
    <name type="synonym">Faba vulgaris</name>
    <dbReference type="NCBI Taxonomy" id="3906"/>
    <lineage>
        <taxon>Eukaryota</taxon>
        <taxon>Viridiplantae</taxon>
        <taxon>Streptophyta</taxon>
        <taxon>Embryophyta</taxon>
        <taxon>Tracheophyta</taxon>
        <taxon>Spermatophyta</taxon>
        <taxon>Magnoliopsida</taxon>
        <taxon>eudicotyledons</taxon>
        <taxon>Gunneridae</taxon>
        <taxon>Pentapetalae</taxon>
        <taxon>rosids</taxon>
        <taxon>fabids</taxon>
        <taxon>Fabales</taxon>
        <taxon>Fabaceae</taxon>
        <taxon>Papilionoideae</taxon>
        <taxon>50 kb inversion clade</taxon>
        <taxon>NPAAA clade</taxon>
        <taxon>Hologalegina</taxon>
        <taxon>IRL clade</taxon>
        <taxon>Fabeae</taxon>
        <taxon>Vicia</taxon>
    </lineage>
</organism>
<feature type="transmembrane region" description="Helical" evidence="13">
    <location>
        <begin position="113"/>
        <end position="137"/>
    </location>
</feature>
<keyword evidence="10" id="KW-0739">Sodium transport</keyword>
<feature type="transmembrane region" description="Helical" evidence="13">
    <location>
        <begin position="84"/>
        <end position="101"/>
    </location>
</feature>
<dbReference type="InterPro" id="IPR004709">
    <property type="entry name" value="NaH_exchanger"/>
</dbReference>
<comment type="catalytic activity">
    <reaction evidence="12">
        <text>K(+)(in) + H(+)(out) = K(+)(out) + H(+)(in)</text>
        <dbReference type="Rhea" id="RHEA:29467"/>
        <dbReference type="ChEBI" id="CHEBI:15378"/>
        <dbReference type="ChEBI" id="CHEBI:29103"/>
    </reaction>
</comment>
<feature type="transmembrane region" description="Helical" evidence="13">
    <location>
        <begin position="261"/>
        <end position="286"/>
    </location>
</feature>
<dbReference type="GO" id="GO:0098719">
    <property type="term" value="P:sodium ion import across plasma membrane"/>
    <property type="evidence" value="ECO:0007669"/>
    <property type="project" value="TreeGrafter"/>
</dbReference>
<keyword evidence="16" id="KW-1185">Reference proteome</keyword>
<feature type="transmembrane region" description="Helical" evidence="13">
    <location>
        <begin position="20"/>
        <end position="43"/>
    </location>
</feature>
<evidence type="ECO:0000256" key="7">
    <source>
        <dbReference type="ARBA" id="ARBA00023053"/>
    </source>
</evidence>
<evidence type="ECO:0000256" key="10">
    <source>
        <dbReference type="ARBA" id="ARBA00023201"/>
    </source>
</evidence>
<evidence type="ECO:0000256" key="8">
    <source>
        <dbReference type="ARBA" id="ARBA00023065"/>
    </source>
</evidence>
<proteinExistence type="predicted"/>
<evidence type="ECO:0000259" key="14">
    <source>
        <dbReference type="Pfam" id="PF00999"/>
    </source>
</evidence>
<dbReference type="GO" id="GO:0051453">
    <property type="term" value="P:regulation of intracellular pH"/>
    <property type="evidence" value="ECO:0007669"/>
    <property type="project" value="TreeGrafter"/>
</dbReference>
<feature type="transmembrane region" description="Helical" evidence="13">
    <location>
        <begin position="55"/>
        <end position="72"/>
    </location>
</feature>
<name>A0AAV1A4R4_VICFA</name>
<evidence type="ECO:0000313" key="16">
    <source>
        <dbReference type="Proteomes" id="UP001157006"/>
    </source>
</evidence>
<evidence type="ECO:0000256" key="1">
    <source>
        <dbReference type="ARBA" id="ARBA00004141"/>
    </source>
</evidence>
<keyword evidence="3" id="KW-0633">Potassium transport</keyword>
<dbReference type="PANTHER" id="PTHR10110:SF197">
    <property type="entry name" value="SODIUM_HYDROGEN EXCHANGER"/>
    <property type="match status" value="1"/>
</dbReference>
<evidence type="ECO:0000256" key="3">
    <source>
        <dbReference type="ARBA" id="ARBA00022538"/>
    </source>
</evidence>
<keyword evidence="8" id="KW-0406">Ion transport</keyword>
<keyword evidence="7" id="KW-0915">Sodium</keyword>
<gene>
    <name evidence="15" type="ORF">VFH_III085760</name>
</gene>
<evidence type="ECO:0000256" key="5">
    <source>
        <dbReference type="ARBA" id="ARBA00022958"/>
    </source>
</evidence>
<dbReference type="InterPro" id="IPR018422">
    <property type="entry name" value="Cation/H_exchanger_CPA1"/>
</dbReference>
<keyword evidence="4 13" id="KW-0812">Transmembrane</keyword>
<accession>A0AAV1A4R4</accession>
<dbReference type="Gene3D" id="6.10.140.1330">
    <property type="match status" value="1"/>
</dbReference>
<evidence type="ECO:0000313" key="15">
    <source>
        <dbReference type="EMBL" id="CAI8603422.1"/>
    </source>
</evidence>
<evidence type="ECO:0000256" key="6">
    <source>
        <dbReference type="ARBA" id="ARBA00022989"/>
    </source>
</evidence>
<evidence type="ECO:0000256" key="4">
    <source>
        <dbReference type="ARBA" id="ARBA00022692"/>
    </source>
</evidence>
<dbReference type="EMBL" id="OX451738">
    <property type="protein sequence ID" value="CAI8603422.1"/>
    <property type="molecule type" value="Genomic_DNA"/>
</dbReference>
<sequence length="555" mass="61055">MLESDMLPSPLDSSTSYLSTSTIVALCLFFALLCTCVIVGHLLEENRWANESITALFLGLCSGVVVLLVTKFHSTKILIFNEDLFFLYLLPPIIFNAGFQVKKKQFFKNFTTILLFGVLGTVISFCLISLGAFLLFNGIGITNLGIKDHLAIGAILSATDSVCTLQVLSQDETPFLYSIVFGEGVVNDATSIVLFNSVQSLNFSSINAITVLKLLGTFLYLFCTSTALGIIVGLLSAYIIKTLYFGRHSTDREVALMMLMAYLSYMIAELLNLSGILTIFFCGIVMSHYTWHNVTGNSRTTTKHSFATLSFIAETFIFLYVGMDALNIDKWKTSKASIGTSVAVSSTLISLVLIGRAAFVFPIANIANCIKTRESTKVEFRSQVVTVLLTPSLQIERVFNTGQCPTPSHFIIWWAGLMRGAVTIALSYNQFSKSEIASAEDSALMITSTIILVLFSTVVFGSVTKPLIEAVKLRHSKPDISGSTDNQEDLRLLFLESNSSVNQRRSTLSLLRHYPTTTVHCFWRKFDDKFMRPVFGGRGFVPVAPGSSPAEDEIS</sequence>
<evidence type="ECO:0000256" key="11">
    <source>
        <dbReference type="ARBA" id="ARBA00047524"/>
    </source>
</evidence>
<keyword evidence="9 13" id="KW-0472">Membrane</keyword>
<reference evidence="15 16" key="1">
    <citation type="submission" date="2023-01" db="EMBL/GenBank/DDBJ databases">
        <authorList>
            <person name="Kreplak J."/>
        </authorList>
    </citation>
    <scope>NUCLEOTIDE SEQUENCE [LARGE SCALE GENOMIC DNA]</scope>
</reference>
<dbReference type="GO" id="GO:0015386">
    <property type="term" value="F:potassium:proton antiporter activity"/>
    <property type="evidence" value="ECO:0007669"/>
    <property type="project" value="TreeGrafter"/>
</dbReference>
<feature type="transmembrane region" description="Helical" evidence="13">
    <location>
        <begin position="338"/>
        <end position="364"/>
    </location>
</feature>
<dbReference type="Proteomes" id="UP001157006">
    <property type="component" value="Chromosome 3"/>
</dbReference>
<dbReference type="PRINTS" id="PR01084">
    <property type="entry name" value="NAHEXCHNGR"/>
</dbReference>
<feature type="transmembrane region" description="Helical" evidence="13">
    <location>
        <begin position="443"/>
        <end position="463"/>
    </location>
</feature>
<protein>
    <recommendedName>
        <fullName evidence="14">Cation/H+ exchanger transmembrane domain-containing protein</fullName>
    </recommendedName>
</protein>
<feature type="transmembrane region" description="Helical" evidence="13">
    <location>
        <begin position="411"/>
        <end position="431"/>
    </location>
</feature>
<feature type="transmembrane region" description="Helical" evidence="13">
    <location>
        <begin position="306"/>
        <end position="326"/>
    </location>
</feature>
<comment type="catalytic activity">
    <reaction evidence="11">
        <text>Na(+)(in) + H(+)(out) = Na(+)(out) + H(+)(in)</text>
        <dbReference type="Rhea" id="RHEA:29419"/>
        <dbReference type="ChEBI" id="CHEBI:15378"/>
        <dbReference type="ChEBI" id="CHEBI:29101"/>
    </reaction>
</comment>
<evidence type="ECO:0000256" key="2">
    <source>
        <dbReference type="ARBA" id="ARBA00022448"/>
    </source>
</evidence>
<dbReference type="GO" id="GO:0015385">
    <property type="term" value="F:sodium:proton antiporter activity"/>
    <property type="evidence" value="ECO:0007669"/>
    <property type="project" value="InterPro"/>
</dbReference>
<dbReference type="GO" id="GO:0005886">
    <property type="term" value="C:plasma membrane"/>
    <property type="evidence" value="ECO:0007669"/>
    <property type="project" value="TreeGrafter"/>
</dbReference>
<dbReference type="AlphaFoldDB" id="A0AAV1A4R4"/>
<keyword evidence="5" id="KW-0630">Potassium</keyword>
<dbReference type="Pfam" id="PF00999">
    <property type="entry name" value="Na_H_Exchanger"/>
    <property type="match status" value="1"/>
</dbReference>
<feature type="domain" description="Cation/H+ exchanger transmembrane" evidence="14">
    <location>
        <begin position="43"/>
        <end position="469"/>
    </location>
</feature>
<dbReference type="PANTHER" id="PTHR10110">
    <property type="entry name" value="SODIUM/HYDROGEN EXCHANGER"/>
    <property type="match status" value="1"/>
</dbReference>
<comment type="subcellular location">
    <subcellularLocation>
        <location evidence="1">Membrane</location>
        <topology evidence="1">Multi-pass membrane protein</topology>
    </subcellularLocation>
</comment>
<feature type="transmembrane region" description="Helical" evidence="13">
    <location>
        <begin position="218"/>
        <end position="240"/>
    </location>
</feature>
<evidence type="ECO:0000256" key="13">
    <source>
        <dbReference type="SAM" id="Phobius"/>
    </source>
</evidence>
<evidence type="ECO:0000256" key="9">
    <source>
        <dbReference type="ARBA" id="ARBA00023136"/>
    </source>
</evidence>
<keyword evidence="2" id="KW-0813">Transport</keyword>
<dbReference type="InterPro" id="IPR006153">
    <property type="entry name" value="Cation/H_exchanger_TM"/>
</dbReference>
<keyword evidence="6 13" id="KW-1133">Transmembrane helix</keyword>